<reference evidence="11" key="1">
    <citation type="submission" date="2025-08" db="UniProtKB">
        <authorList>
            <consortium name="RefSeq"/>
        </authorList>
    </citation>
    <scope>IDENTIFICATION</scope>
</reference>
<dbReference type="GO" id="GO:0098560">
    <property type="term" value="C:cytoplasmic side of late endosome membrane"/>
    <property type="evidence" value="ECO:0007669"/>
    <property type="project" value="TreeGrafter"/>
</dbReference>
<keyword evidence="8" id="KW-0812">Transmembrane</keyword>
<name>A0A6J1VEA1_9SAUR</name>
<feature type="domain" description="LITAF" evidence="9">
    <location>
        <begin position="112"/>
        <end position="196"/>
    </location>
</feature>
<evidence type="ECO:0000313" key="10">
    <source>
        <dbReference type="Proteomes" id="UP000504612"/>
    </source>
</evidence>
<evidence type="ECO:0000256" key="3">
    <source>
        <dbReference type="ARBA" id="ARBA00004630"/>
    </source>
</evidence>
<evidence type="ECO:0000256" key="8">
    <source>
        <dbReference type="SAM" id="Phobius"/>
    </source>
</evidence>
<keyword evidence="6" id="KW-0862">Zinc</keyword>
<dbReference type="AlphaFoldDB" id="A0A6J1VEA1"/>
<dbReference type="PANTHER" id="PTHR23292">
    <property type="entry name" value="LIPOPOLYSACCHARIDE-INDUCED TUMOR NECROSIS FACTOR-ALPHA FACTOR"/>
    <property type="match status" value="1"/>
</dbReference>
<dbReference type="Proteomes" id="UP000504612">
    <property type="component" value="Unplaced"/>
</dbReference>
<dbReference type="GO" id="GO:0005634">
    <property type="term" value="C:nucleus"/>
    <property type="evidence" value="ECO:0007669"/>
    <property type="project" value="TreeGrafter"/>
</dbReference>
<feature type="transmembrane region" description="Helical" evidence="8">
    <location>
        <begin position="149"/>
        <end position="173"/>
    </location>
</feature>
<dbReference type="PANTHER" id="PTHR23292:SF47">
    <property type="entry name" value="LITAF DOMAIN-CONTAINING PROTEIN"/>
    <property type="match status" value="1"/>
</dbReference>
<keyword evidence="8" id="KW-1133">Transmembrane helix</keyword>
<keyword evidence="7 8" id="KW-0472">Membrane</keyword>
<proteinExistence type="inferred from homology"/>
<dbReference type="KEGG" id="nss:113424210"/>
<protein>
    <submittedName>
        <fullName evidence="11">Lipopolysaccharide-induced tumor necrosis factor-alpha factor homolog</fullName>
    </submittedName>
</protein>
<evidence type="ECO:0000256" key="5">
    <source>
        <dbReference type="ARBA" id="ARBA00022723"/>
    </source>
</evidence>
<accession>A0A6J1VEA1</accession>
<organism evidence="10 11">
    <name type="scientific">Notechis scutatus</name>
    <name type="common">mainland tiger snake</name>
    <dbReference type="NCBI Taxonomy" id="8663"/>
    <lineage>
        <taxon>Eukaryota</taxon>
        <taxon>Metazoa</taxon>
        <taxon>Chordata</taxon>
        <taxon>Craniata</taxon>
        <taxon>Vertebrata</taxon>
        <taxon>Euteleostomi</taxon>
        <taxon>Lepidosauria</taxon>
        <taxon>Squamata</taxon>
        <taxon>Bifurcata</taxon>
        <taxon>Unidentata</taxon>
        <taxon>Episquamata</taxon>
        <taxon>Toxicofera</taxon>
        <taxon>Serpentes</taxon>
        <taxon>Colubroidea</taxon>
        <taxon>Elapidae</taxon>
        <taxon>Hydrophiinae</taxon>
        <taxon>Notechis</taxon>
    </lineage>
</organism>
<dbReference type="SMART" id="SM00714">
    <property type="entry name" value="LITAF"/>
    <property type="match status" value="1"/>
</dbReference>
<dbReference type="GO" id="GO:0008270">
    <property type="term" value="F:zinc ion binding"/>
    <property type="evidence" value="ECO:0007669"/>
    <property type="project" value="TreeGrafter"/>
</dbReference>
<dbReference type="GO" id="GO:0098574">
    <property type="term" value="C:cytoplasmic side of lysosomal membrane"/>
    <property type="evidence" value="ECO:0007669"/>
    <property type="project" value="TreeGrafter"/>
</dbReference>
<gene>
    <name evidence="11" type="primary">LOC113424210</name>
</gene>
<dbReference type="GeneID" id="113424210"/>
<evidence type="ECO:0000256" key="4">
    <source>
        <dbReference type="ARBA" id="ARBA00005975"/>
    </source>
</evidence>
<evidence type="ECO:0000256" key="7">
    <source>
        <dbReference type="ARBA" id="ARBA00023136"/>
    </source>
</evidence>
<comment type="subcellular location">
    <subcellularLocation>
        <location evidence="1">Endosome membrane</location>
        <topology evidence="1">Peripheral membrane protein</topology>
        <orientation evidence="1">Cytoplasmic side</orientation>
    </subcellularLocation>
    <subcellularLocation>
        <location evidence="2">Late endosome membrane</location>
    </subcellularLocation>
    <subcellularLocation>
        <location evidence="3">Lysosome membrane</location>
        <topology evidence="3">Peripheral membrane protein</topology>
        <orientation evidence="3">Cytoplasmic side</orientation>
    </subcellularLocation>
</comment>
<dbReference type="Pfam" id="PF10601">
    <property type="entry name" value="zf-LITAF-like"/>
    <property type="match status" value="1"/>
</dbReference>
<evidence type="ECO:0000256" key="2">
    <source>
        <dbReference type="ARBA" id="ARBA00004414"/>
    </source>
</evidence>
<sequence length="197" mass="21845">MSGIKMSQQKEKVSVPMVTLSVPQEPYAVGYSASYTPEAYTSQPYNPQMYGPQPYCSEPQSYKQYASDPCAPNHSEIEHYRVTDACCYEVSSPPPYSCEEVPCDTLGPVCMDSSPPVVVAGIFSSKPASTICPCCRQIITTEVVFRVGCLTYALSTCLCLVGCCLGCCLIPFMSKCCKDVDHYCPCCRYHIYRYKRI</sequence>
<dbReference type="RefSeq" id="XP_026541602.1">
    <property type="nucleotide sequence ID" value="XM_026685817.1"/>
</dbReference>
<dbReference type="InterPro" id="IPR037519">
    <property type="entry name" value="LITAF_fam"/>
</dbReference>
<keyword evidence="10" id="KW-1185">Reference proteome</keyword>
<evidence type="ECO:0000256" key="6">
    <source>
        <dbReference type="ARBA" id="ARBA00022833"/>
    </source>
</evidence>
<dbReference type="InterPro" id="IPR006629">
    <property type="entry name" value="LITAF"/>
</dbReference>
<comment type="similarity">
    <text evidence="4">Belongs to the CDIP1/LITAF family.</text>
</comment>
<dbReference type="PROSITE" id="PS51837">
    <property type="entry name" value="LITAF"/>
    <property type="match status" value="1"/>
</dbReference>
<evidence type="ECO:0000259" key="9">
    <source>
        <dbReference type="PROSITE" id="PS51837"/>
    </source>
</evidence>
<evidence type="ECO:0000313" key="11">
    <source>
        <dbReference type="RefSeq" id="XP_026541602.1"/>
    </source>
</evidence>
<keyword evidence="5" id="KW-0479">Metal-binding</keyword>
<evidence type="ECO:0000256" key="1">
    <source>
        <dbReference type="ARBA" id="ARBA00004125"/>
    </source>
</evidence>